<dbReference type="Gene3D" id="2.180.10.10">
    <property type="entry name" value="RHS repeat-associated core"/>
    <property type="match status" value="3"/>
</dbReference>
<evidence type="ECO:0000256" key="1">
    <source>
        <dbReference type="SAM" id="MobiDB-lite"/>
    </source>
</evidence>
<dbReference type="PANTHER" id="PTHR32305">
    <property type="match status" value="1"/>
</dbReference>
<feature type="compositionally biased region" description="Low complexity" evidence="1">
    <location>
        <begin position="54"/>
        <end position="77"/>
    </location>
</feature>
<dbReference type="InterPro" id="IPR006530">
    <property type="entry name" value="YD"/>
</dbReference>
<dbReference type="Pfam" id="PF05593">
    <property type="entry name" value="RHS_repeat"/>
    <property type="match status" value="2"/>
</dbReference>
<dbReference type="InterPro" id="IPR036844">
    <property type="entry name" value="Hint_dom_sf"/>
</dbReference>
<feature type="compositionally biased region" description="Low complexity" evidence="1">
    <location>
        <begin position="2596"/>
        <end position="2616"/>
    </location>
</feature>
<evidence type="ECO:0000313" key="5">
    <source>
        <dbReference type="Proteomes" id="UP000198937"/>
    </source>
</evidence>
<gene>
    <name evidence="4" type="ORF">GA0070617_4872</name>
</gene>
<dbReference type="NCBIfam" id="TIGR03696">
    <property type="entry name" value="Rhs_assc_core"/>
    <property type="match status" value="1"/>
</dbReference>
<feature type="region of interest" description="Disordered" evidence="1">
    <location>
        <begin position="2182"/>
        <end position="2210"/>
    </location>
</feature>
<protein>
    <submittedName>
        <fullName evidence="4">RHS repeat-associated core domain-containing protein</fullName>
    </submittedName>
</protein>
<dbReference type="SUPFAM" id="SSF51294">
    <property type="entry name" value="Hedgehog/intein (Hint) domain"/>
    <property type="match status" value="1"/>
</dbReference>
<feature type="region of interest" description="Disordered" evidence="1">
    <location>
        <begin position="2011"/>
        <end position="2032"/>
    </location>
</feature>
<dbReference type="PROSITE" id="PS51318">
    <property type="entry name" value="TAT"/>
    <property type="match status" value="1"/>
</dbReference>
<feature type="signal peptide" evidence="2">
    <location>
        <begin position="1"/>
        <end position="31"/>
    </location>
</feature>
<dbReference type="InterPro" id="IPR003587">
    <property type="entry name" value="Hint_dom_N"/>
</dbReference>
<sequence length="2944" mass="319955">MIPRRSRRRHRRTVLAAAALGLLLLATGPVAVPQPTQERPGAAGAATDEKAGRAATDGGAGQPATDGTAAGQAAAGGSPVRGRPIADTPPGPGRVLPEPGHLPAGEVLPAAKRVREKVAERTAERKVYQLADGRQQAEVAVHPVHYRDDKGRWQDIDTQVRRSDRAGYPYASTANTFASHFGDDTRRLVEYDLGGRTVTVGAAGPARASKPKVTGSSVTHPDVFGDADVTYDVTATSLKEKIVLDRPPAGDVSYRFDLRLDGVRASANPDGSVSFRAADADGRPLFYLPRPYMYDSRPDAASPVGQTWSDQVTQTLTGTGDRLSLTITADRDWLRAPEREYPVVIDPTIKVQPQVGQAQDGMINKYAPTENYDTLWRLSVGVNEVTSSTTATFRSLVKFPLTEVPAGTQLDSAQLRMHFDQTTSNDADQYAVPVDAHRVTAPWAENTVTWNSINTALGEVGSNTEQVDNADPGKTAATGSWSTVAATSALGGAYRTNSGATTGDTFSWVPRVTETGDYDVQVHYVAGSDRATNAPYTVHHVGGTTAKAVNQTTGSGNGTWVSLGSYRFNAGTTHKVVLGDVANKTVVADGVRLVKRATDTKGVDQVHTWHNFSVRSIVQGWLNAPQTNHGFMLKVRDESQVRGGPRYSGAENAYGGETDNFPTLLLTWGRPGVTLQLPTTIRATGAELAWSAYADPSPGADTPDDIVEYQVHRSTAQSFVPSDRTLVAPVGKDRTSYSDTSGTPTPANTAGEFGAPFYYMIVVRTRDGQLIPSPTEQVQLPKAGHIVRVLQGNSTDTTLTSKEPTTGHDVLDGGGLIQVGNNGVKFGTSRAVVKWPSMTGLPTGTRVLSAKVGLWGAYSEGDGGAKFQMHALTRDFNETTASWNSAATGTNWTTPGGDYTATPTATVNSIGVDPRWQNWAATNLVQGWIDNPTSNKGVLFRLTNESTPTQRVLFNSGEVPDIRQRPRLEVVYTAPATENTYHAPTVPSRMIPGDEYTSPVTVTNSLAAALPKADWVLSYRWELADGTDVTTAENRRETPFPTDLAPGAVTTVDAKIMTPVRTDQGNTRQAFVLKWDLRNRTTGQWLSQVWGIAPLAQNVTVEDPTSDQLGLEKFYQYTGENAGAGSTVMVNQFSGNAVFSYNAFSNPSRGVSTFVRLSYNSRDTSNSYIGYGWSLSTSSVARLGSPLAFTGGTARWPAKITLTDGDGTGQFYELNKHGSTNEADWDYDSPAGVHLYLQRHSDDDPMRTWVLTRPDRSRFYFDVDGYQTAVVDKNGNELRFTYERSGGTNRNTGVLKYLTDTTGRRTLTFDYFATGDSHDVFAGNVKQTGVPNLTNRQIVNQLRSITDINGRRITFTYGTDGMLRQLVDGAGHPGEKPFNFFYDTTAGITNQKLVRVDDPRGGGTRLAYEPQSAGDLLRWRVRTLTDRADKATGFSYTDPDGSTGSFVSSTVTDANGHSSVYLIDGYGRPTVMTNAKGHQTELTWDADNNVRRLEEDDGAVTTWVYDEKTGVPLETRDPEANRNGTAAQQYGYRFGLNGHTAELTSKTSPQGRRHEFGYDNYGNLTSVTDPKGTSTATVGDYTSVYTYDTWGQQLTSTDANDNTTKYEQYDPVGYPKRIVDALNLAETYEYDGVGNVVSITDADDHVSTYTYDVFGRPGSSREPKDAANNAYIFTPGPTYDRNDNVVREEAANGAVTEAGHDPVDRLAWVKEPKDGSTAPERITTYRYDNVGNLLKETEPKGNLTTTVDDFTTSYTYDELNQLTEGLDAAGGRVQAYYDNVGNLRRIDDQRKTASTDPNDFTQKFDYDQNRRPTVVTDALGHTTKTEYDRDGNPTVQVDQDGNRTLIKYDPRSMVEQQDVPHKLVDGTITHRTTRYGYDEVGNQTRVESPRGVATDTANDFTKVTVYDVLNRVKEQREPYDPNDSRTAYRTADTTIYTYDRVGNTKEVSAPPSEGETTRAVTSYTYWDNGWNRSSEDPWDIRTEYDYDAVGNQTSRKVIGANNATRQMNWTFFPDGKQKTQSDDGKGSGTPRKSFSFDYDVNANLTEMRDASTDAKIDVYAMSYDVVNRMTKVEEKLNSTVKNTTRYEYEPNDNLKKRIHDETYSTYEYDARDLVSKVVNGKNDSDPDAKTTTWTYTKRAQVSTEKKGNGNTVTYDYFLDQKLRHQVEKKSNGTTVVNEHTLEYDPNGHRSKDVAKKQNADNKTATLDSTTTYTYDPRDRIRKQTKTGHGAGTEEYVHDANSNVIEQTIKNVDTTFDYDRNRLKSSVTSGFTTTYTYDDFGRQSRTLLSGTETEKYTYDGFDRTVEHKKTPGGTTEYTYDPLDRQQTRKKDGETTDFTYIGLTEQVLAEEEGGQLRKTYQYGPDGKLLSQAKFKDDGSFETSYQGYNPHTDVEQISDEQGDSRATYGYTAYGQNDDEQFTGVDKPDASNPQDPDREPYNAYRFNGKRFDQSTGDYDMGFRNYDPGLNRFLTQDQYNGALADMDLATDPFTNNRYAFGGGNPITQVEIDGHFSLSDVGHAALDVAGLVPGVGEVADLANAAWYAAEGDYGNAALSAASAVPFAGYGASAVKGAKYAAKGVDAAQSASKGADAAGGGAKAASNAAQGGGRAAPSPAKASSGGGGATGGKSAGGGGSAGPAKAGGGGGAAKSAGGGGGGAKSAGGGTAASKGGSCRTNSFVPGTTVLMADGSYRAIEDVEVGDEVVATDPELGVTEARPVVDLIVGDGEKQLVEVTVDTDGDAGSATGAVIATGGHPFWVDDRGRFVDAEDLRAGDDVRTAAGDLVEVVSTRQWTETRRVHNLTIDGIHTYYVAAGDAPVLVHNCNETFYRAMSEKEFKQLGDNGEITVRGTENFVTQSRSYLGGLRDRFSRRGGRNAEKYSVLVQYDMQPGTRDALIGAGKLPGNIGQDVRSVHLKMERGFETFGLRPGSVNVFNSRIVGFRRMGDW</sequence>
<dbReference type="InterPro" id="IPR022385">
    <property type="entry name" value="Rhs_assc_core"/>
</dbReference>
<keyword evidence="2" id="KW-0732">Signal</keyword>
<dbReference type="Gene3D" id="2.170.16.10">
    <property type="entry name" value="Hedgehog/Intein (Hint) domain"/>
    <property type="match status" value="1"/>
</dbReference>
<dbReference type="Proteomes" id="UP000198937">
    <property type="component" value="Unassembled WGS sequence"/>
</dbReference>
<feature type="compositionally biased region" description="Gly residues" evidence="1">
    <location>
        <begin position="2617"/>
        <end position="2663"/>
    </location>
</feature>
<dbReference type="InterPro" id="IPR006311">
    <property type="entry name" value="TAT_signal"/>
</dbReference>
<dbReference type="Gene3D" id="2.60.120.970">
    <property type="match status" value="1"/>
</dbReference>
<proteinExistence type="predicted"/>
<dbReference type="CDD" id="cd20745">
    <property type="entry name" value="FIX_RhsA_AHH_HNH-like"/>
    <property type="match status" value="1"/>
</dbReference>
<keyword evidence="5" id="KW-1185">Reference proteome</keyword>
<feature type="compositionally biased region" description="Basic and acidic residues" evidence="1">
    <location>
        <begin position="2015"/>
        <end position="2025"/>
    </location>
</feature>
<dbReference type="RefSeq" id="WP_175440638.1">
    <property type="nucleotide sequence ID" value="NZ_BMMJ01000010.1"/>
</dbReference>
<feature type="region of interest" description="Disordered" evidence="1">
    <location>
        <begin position="2378"/>
        <end position="2438"/>
    </location>
</feature>
<dbReference type="Pfam" id="PF25275">
    <property type="entry name" value="Golvesin_C"/>
    <property type="match status" value="1"/>
</dbReference>
<feature type="chain" id="PRO_5039507549" evidence="2">
    <location>
        <begin position="32"/>
        <end position="2944"/>
    </location>
</feature>
<dbReference type="NCBIfam" id="TIGR01643">
    <property type="entry name" value="YD_repeat_2x"/>
    <property type="match status" value="4"/>
</dbReference>
<dbReference type="SMART" id="SM00306">
    <property type="entry name" value="HintN"/>
    <property type="match status" value="1"/>
</dbReference>
<name>A0A1C6V798_9ACTN</name>
<evidence type="ECO:0000259" key="3">
    <source>
        <dbReference type="SMART" id="SM00306"/>
    </source>
</evidence>
<feature type="compositionally biased region" description="Basic and acidic residues" evidence="1">
    <location>
        <begin position="2182"/>
        <end position="2199"/>
    </location>
</feature>
<accession>A0A1C6V798</accession>
<feature type="region of interest" description="Disordered" evidence="1">
    <location>
        <begin position="31"/>
        <end position="106"/>
    </location>
</feature>
<feature type="region of interest" description="Disordered" evidence="1">
    <location>
        <begin position="2592"/>
        <end position="2676"/>
    </location>
</feature>
<dbReference type="InterPro" id="IPR030934">
    <property type="entry name" value="Intein_C"/>
</dbReference>
<dbReference type="CDD" id="cd00081">
    <property type="entry name" value="Hint"/>
    <property type="match status" value="1"/>
</dbReference>
<dbReference type="NCBIfam" id="NF033679">
    <property type="entry name" value="DNRLRE_dom"/>
    <property type="match status" value="2"/>
</dbReference>
<organism evidence="4 5">
    <name type="scientific">Micromonospora yangpuensis</name>
    <dbReference type="NCBI Taxonomy" id="683228"/>
    <lineage>
        <taxon>Bacteria</taxon>
        <taxon>Bacillati</taxon>
        <taxon>Actinomycetota</taxon>
        <taxon>Actinomycetes</taxon>
        <taxon>Micromonosporales</taxon>
        <taxon>Micromonosporaceae</taxon>
        <taxon>Micromonospora</taxon>
    </lineage>
</organism>
<dbReference type="Pfam" id="PF07591">
    <property type="entry name" value="PT-HINT"/>
    <property type="match status" value="1"/>
</dbReference>
<dbReference type="PANTHER" id="PTHR32305:SF15">
    <property type="entry name" value="PROTEIN RHSA-RELATED"/>
    <property type="match status" value="1"/>
</dbReference>
<reference evidence="4 5" key="1">
    <citation type="submission" date="2016-06" db="EMBL/GenBank/DDBJ databases">
        <authorList>
            <person name="Kjaerup R.B."/>
            <person name="Dalgaard T.S."/>
            <person name="Juul-Madsen H.R."/>
        </authorList>
    </citation>
    <scope>NUCLEOTIDE SEQUENCE [LARGE SCALE GENOMIC DNA]</scope>
    <source>
        <strain evidence="4 5">DSM 45577</strain>
    </source>
</reference>
<evidence type="ECO:0000313" key="4">
    <source>
        <dbReference type="EMBL" id="SCL62221.1"/>
    </source>
</evidence>
<feature type="domain" description="Hint" evidence="3">
    <location>
        <begin position="2673"/>
        <end position="2778"/>
    </location>
</feature>
<dbReference type="InterPro" id="IPR031325">
    <property type="entry name" value="RHS_repeat"/>
</dbReference>
<dbReference type="EMBL" id="FMIA01000002">
    <property type="protein sequence ID" value="SCL62221.1"/>
    <property type="molecule type" value="Genomic_DNA"/>
</dbReference>
<dbReference type="STRING" id="683228.GA0070617_4872"/>
<dbReference type="InterPro" id="IPR033803">
    <property type="entry name" value="CBD-like_Golvesin-Xly"/>
</dbReference>
<dbReference type="PROSITE" id="PS50818">
    <property type="entry name" value="INTEIN_C_TER"/>
    <property type="match status" value="1"/>
</dbReference>
<dbReference type="InterPro" id="IPR050708">
    <property type="entry name" value="T6SS_VgrG/RHS"/>
</dbReference>
<evidence type="ECO:0000256" key="2">
    <source>
        <dbReference type="SAM" id="SignalP"/>
    </source>
</evidence>